<reference evidence="1" key="1">
    <citation type="submission" date="2022-10" db="EMBL/GenBank/DDBJ databases">
        <authorList>
            <person name="Koch H."/>
        </authorList>
    </citation>
    <scope>NUCLEOTIDE SEQUENCE</scope>
    <source>
        <strain evidence="1">DNF</strain>
    </source>
</reference>
<gene>
    <name evidence="1" type="ORF">DNFV4_02103</name>
</gene>
<sequence length="174" mass="20258">MSRSSKSTSSLQSDNRRPWLVQRVYEPKRQRTVLLVRQSVHALLKAKRKVSLMAIVMTSKELDRKHLGISASAILGNDEARELYEAHRTWRAPRGKRRFSVECLEEMPQPRVKAGRDLRLVYERYLQMPKRDLALRLLKMEESYVALEETWLQANDTLYNAMLGHHDKSVPTTG</sequence>
<evidence type="ECO:0000313" key="1">
    <source>
        <dbReference type="EMBL" id="CAI4031684.1"/>
    </source>
</evidence>
<organism evidence="1 2">
    <name type="scientific">Nitrospira tepida</name>
    <dbReference type="NCBI Taxonomy" id="2973512"/>
    <lineage>
        <taxon>Bacteria</taxon>
        <taxon>Pseudomonadati</taxon>
        <taxon>Nitrospirota</taxon>
        <taxon>Nitrospiria</taxon>
        <taxon>Nitrospirales</taxon>
        <taxon>Nitrospiraceae</taxon>
        <taxon>Nitrospira</taxon>
    </lineage>
</organism>
<protein>
    <submittedName>
        <fullName evidence="1">Uncharacterized protein</fullName>
    </submittedName>
</protein>
<dbReference type="Proteomes" id="UP001179121">
    <property type="component" value="Chromosome"/>
</dbReference>
<name>A0AA86TBW3_9BACT</name>
<proteinExistence type="predicted"/>
<dbReference type="EMBL" id="OX365700">
    <property type="protein sequence ID" value="CAI4031684.1"/>
    <property type="molecule type" value="Genomic_DNA"/>
</dbReference>
<dbReference type="AlphaFoldDB" id="A0AA86TBW3"/>
<evidence type="ECO:0000313" key="2">
    <source>
        <dbReference type="Proteomes" id="UP001179121"/>
    </source>
</evidence>
<accession>A0AA86TBW3</accession>
<keyword evidence="2" id="KW-1185">Reference proteome</keyword>
<dbReference type="KEGG" id="nti:DNFV4_02103"/>